<dbReference type="AlphaFoldDB" id="A0AAE1AUL0"/>
<evidence type="ECO:0000256" key="2">
    <source>
        <dbReference type="ARBA" id="ARBA00008141"/>
    </source>
</evidence>
<dbReference type="PANTHER" id="PTHR12316:SF17">
    <property type="entry name" value="NINJURIN C, ISOFORM D"/>
    <property type="match status" value="1"/>
</dbReference>
<feature type="region of interest" description="Disordered" evidence="7">
    <location>
        <begin position="1"/>
        <end position="27"/>
    </location>
</feature>
<evidence type="ECO:0000256" key="3">
    <source>
        <dbReference type="ARBA" id="ARBA00022692"/>
    </source>
</evidence>
<evidence type="ECO:0000256" key="5">
    <source>
        <dbReference type="ARBA" id="ARBA00022989"/>
    </source>
</evidence>
<accession>A0AAE1AUL0</accession>
<organism evidence="9 10">
    <name type="scientific">Elysia crispata</name>
    <name type="common">lettuce slug</name>
    <dbReference type="NCBI Taxonomy" id="231223"/>
    <lineage>
        <taxon>Eukaryota</taxon>
        <taxon>Metazoa</taxon>
        <taxon>Spiralia</taxon>
        <taxon>Lophotrochozoa</taxon>
        <taxon>Mollusca</taxon>
        <taxon>Gastropoda</taxon>
        <taxon>Heterobranchia</taxon>
        <taxon>Euthyneura</taxon>
        <taxon>Panpulmonata</taxon>
        <taxon>Sacoglossa</taxon>
        <taxon>Placobranchoidea</taxon>
        <taxon>Plakobranchidae</taxon>
        <taxon>Elysia</taxon>
    </lineage>
</organism>
<protein>
    <recommendedName>
        <fullName evidence="11">Ninjurin-1</fullName>
    </recommendedName>
</protein>
<dbReference type="PANTHER" id="PTHR12316">
    <property type="entry name" value="NINJURIN-RELATED"/>
    <property type="match status" value="1"/>
</dbReference>
<feature type="compositionally biased region" description="Polar residues" evidence="7">
    <location>
        <begin position="8"/>
        <end position="27"/>
    </location>
</feature>
<evidence type="ECO:0000313" key="10">
    <source>
        <dbReference type="Proteomes" id="UP001283361"/>
    </source>
</evidence>
<evidence type="ECO:0000256" key="6">
    <source>
        <dbReference type="ARBA" id="ARBA00023136"/>
    </source>
</evidence>
<feature type="transmembrane region" description="Helical" evidence="8">
    <location>
        <begin position="223"/>
        <end position="246"/>
    </location>
</feature>
<keyword evidence="3 8" id="KW-0812">Transmembrane</keyword>
<name>A0AAE1AUL0_9GAST</name>
<evidence type="ECO:0000256" key="7">
    <source>
        <dbReference type="SAM" id="MobiDB-lite"/>
    </source>
</evidence>
<gene>
    <name evidence="9" type="ORF">RRG08_028482</name>
</gene>
<keyword evidence="6 8" id="KW-0472">Membrane</keyword>
<keyword evidence="4" id="KW-0130">Cell adhesion</keyword>
<evidence type="ECO:0000256" key="8">
    <source>
        <dbReference type="SAM" id="Phobius"/>
    </source>
</evidence>
<dbReference type="Pfam" id="PF04923">
    <property type="entry name" value="Ninjurin"/>
    <property type="match status" value="1"/>
</dbReference>
<reference evidence="9" key="1">
    <citation type="journal article" date="2023" name="G3 (Bethesda)">
        <title>A reference genome for the long-term kleptoplast-retaining sea slug Elysia crispata morphotype clarki.</title>
        <authorList>
            <person name="Eastman K.E."/>
            <person name="Pendleton A.L."/>
            <person name="Shaikh M.A."/>
            <person name="Suttiyut T."/>
            <person name="Ogas R."/>
            <person name="Tomko P."/>
            <person name="Gavelis G."/>
            <person name="Widhalm J.R."/>
            <person name="Wisecaver J.H."/>
        </authorList>
    </citation>
    <scope>NUCLEOTIDE SEQUENCE</scope>
    <source>
        <strain evidence="9">ECLA1</strain>
    </source>
</reference>
<dbReference type="EMBL" id="JAWDGP010001156">
    <property type="protein sequence ID" value="KAK3794050.1"/>
    <property type="molecule type" value="Genomic_DNA"/>
</dbReference>
<proteinExistence type="inferred from homology"/>
<comment type="similarity">
    <text evidence="2">Belongs to the ninjurin family.</text>
</comment>
<feature type="transmembrane region" description="Helical" evidence="8">
    <location>
        <begin position="148"/>
        <end position="174"/>
    </location>
</feature>
<sequence length="303" mass="33114">MRGDSASVDPSGTSPSLEIQHQHSNQDIIELRTVRPKEDSKMAIVAATDASKIPLPSPETEGSRPPTPVVVQLELAERQHSSSTKTSEEALAQERVDLAPVAMDSLTSNNQFTARKMASQGLIDVALMMANISQLRTLITAGSEIDNFALLLFLVIFSLVAQIIFAVIIFIIYIRESEDFQKEMFMAALREGDVGTTSEAEAAKAFKQRMKQRFQRHQLTNRLNFITIVLVFVITVINMFITGFGIKLGENGLDASLIDTFDVASTTATFSADVDNVTAGPFGLDVDVMDLSFSVYSNRSEAG</sequence>
<comment type="subcellular location">
    <subcellularLocation>
        <location evidence="1">Membrane</location>
        <topology evidence="1">Multi-pass membrane protein</topology>
    </subcellularLocation>
</comment>
<comment type="caution">
    <text evidence="9">The sequence shown here is derived from an EMBL/GenBank/DDBJ whole genome shotgun (WGS) entry which is preliminary data.</text>
</comment>
<dbReference type="Proteomes" id="UP001283361">
    <property type="component" value="Unassembled WGS sequence"/>
</dbReference>
<evidence type="ECO:0000313" key="9">
    <source>
        <dbReference type="EMBL" id="KAK3794050.1"/>
    </source>
</evidence>
<keyword evidence="5 8" id="KW-1133">Transmembrane helix</keyword>
<dbReference type="GO" id="GO:0007155">
    <property type="term" value="P:cell adhesion"/>
    <property type="evidence" value="ECO:0007669"/>
    <property type="project" value="UniProtKB-KW"/>
</dbReference>
<evidence type="ECO:0008006" key="11">
    <source>
        <dbReference type="Google" id="ProtNLM"/>
    </source>
</evidence>
<evidence type="ECO:0000256" key="4">
    <source>
        <dbReference type="ARBA" id="ARBA00022889"/>
    </source>
</evidence>
<dbReference type="InterPro" id="IPR007007">
    <property type="entry name" value="Ninjurin"/>
</dbReference>
<evidence type="ECO:0000256" key="1">
    <source>
        <dbReference type="ARBA" id="ARBA00004141"/>
    </source>
</evidence>
<keyword evidence="10" id="KW-1185">Reference proteome</keyword>
<dbReference type="GO" id="GO:0042246">
    <property type="term" value="P:tissue regeneration"/>
    <property type="evidence" value="ECO:0007669"/>
    <property type="project" value="InterPro"/>
</dbReference>
<dbReference type="GO" id="GO:0016020">
    <property type="term" value="C:membrane"/>
    <property type="evidence" value="ECO:0007669"/>
    <property type="project" value="UniProtKB-SubCell"/>
</dbReference>